<dbReference type="CDD" id="cd22160">
    <property type="entry name" value="F-box_AtFBL13-like"/>
    <property type="match status" value="1"/>
</dbReference>
<evidence type="ECO:0000259" key="2">
    <source>
        <dbReference type="Pfam" id="PF24758"/>
    </source>
</evidence>
<dbReference type="InterPro" id="IPR055302">
    <property type="entry name" value="F-box_dom-containing"/>
</dbReference>
<comment type="caution">
    <text evidence="3">The sequence shown here is derived from an EMBL/GenBank/DDBJ whole genome shotgun (WGS) entry which is preliminary data.</text>
</comment>
<organism evidence="3 4">
    <name type="scientific">Lolium multiflorum</name>
    <name type="common">Italian ryegrass</name>
    <name type="synonym">Lolium perenne subsp. multiflorum</name>
    <dbReference type="NCBI Taxonomy" id="4521"/>
    <lineage>
        <taxon>Eukaryota</taxon>
        <taxon>Viridiplantae</taxon>
        <taxon>Streptophyta</taxon>
        <taxon>Embryophyta</taxon>
        <taxon>Tracheophyta</taxon>
        <taxon>Spermatophyta</taxon>
        <taxon>Magnoliopsida</taxon>
        <taxon>Liliopsida</taxon>
        <taxon>Poales</taxon>
        <taxon>Poaceae</taxon>
        <taxon>BOP clade</taxon>
        <taxon>Pooideae</taxon>
        <taxon>Poodae</taxon>
        <taxon>Poeae</taxon>
        <taxon>Poeae Chloroplast Group 2 (Poeae type)</taxon>
        <taxon>Loliodinae</taxon>
        <taxon>Loliinae</taxon>
        <taxon>Lolium</taxon>
    </lineage>
</organism>
<dbReference type="Gene3D" id="3.80.10.10">
    <property type="entry name" value="Ribonuclease Inhibitor"/>
    <property type="match status" value="1"/>
</dbReference>
<feature type="region of interest" description="Disordered" evidence="1">
    <location>
        <begin position="1"/>
        <end position="38"/>
    </location>
</feature>
<dbReference type="SUPFAM" id="SSF81383">
    <property type="entry name" value="F-box domain"/>
    <property type="match status" value="1"/>
</dbReference>
<evidence type="ECO:0000313" key="4">
    <source>
        <dbReference type="Proteomes" id="UP001231189"/>
    </source>
</evidence>
<dbReference type="PANTHER" id="PTHR32141:SF123">
    <property type="entry name" value="F-BOX DOMAIN-CONTAINING PROTEIN"/>
    <property type="match status" value="1"/>
</dbReference>
<dbReference type="AlphaFoldDB" id="A0AAD8QQ92"/>
<dbReference type="Pfam" id="PF24758">
    <property type="entry name" value="LRR_At5g56370"/>
    <property type="match status" value="1"/>
</dbReference>
<dbReference type="SUPFAM" id="SSF52047">
    <property type="entry name" value="RNI-like"/>
    <property type="match status" value="1"/>
</dbReference>
<evidence type="ECO:0000256" key="1">
    <source>
        <dbReference type="SAM" id="MobiDB-lite"/>
    </source>
</evidence>
<gene>
    <name evidence="3" type="ORF">QYE76_030663</name>
</gene>
<dbReference type="InterPro" id="IPR032675">
    <property type="entry name" value="LRR_dom_sf"/>
</dbReference>
<proteinExistence type="predicted"/>
<dbReference type="InterPro" id="IPR053781">
    <property type="entry name" value="F-box_AtFBL13-like"/>
</dbReference>
<dbReference type="EMBL" id="JAUUTY010000007">
    <property type="protein sequence ID" value="KAK1606990.1"/>
    <property type="molecule type" value="Genomic_DNA"/>
</dbReference>
<dbReference type="Proteomes" id="UP001231189">
    <property type="component" value="Unassembled WGS sequence"/>
</dbReference>
<keyword evidence="4" id="KW-1185">Reference proteome</keyword>
<feature type="domain" description="F-box/LRR-repeat protein 15/At3g58940/PEG3-like LRR" evidence="2">
    <location>
        <begin position="133"/>
        <end position="326"/>
    </location>
</feature>
<name>A0AAD8QQ92_LOLMU</name>
<sequence length="359" mass="39420">METAEPASPVPKKMKPEGLEAPGGTAAGVQAAPPEDEDRISQLPDAVLGDIISLLPTKEGARTQILATRWRRLWGSSSAPLNLDCNALRRPAGSCDIFESAVSSILSAHPGPGRRFCLDETRRPYPRSDEALVDSWLSSPALHNLQHLELRHDYTSSYASYNQPPPPPLRAAAFRFARTLRVATFGSCVLPSEPPLFPNLKLLTLENACISDCSLRNMISQCPTLECLLLHDIYGTPCARINSSSLKTIARRAGRFWPFQDTEYRLNELVIENAPSLEKLLNLNVSYALHVTVLSAPKLETLGYASDFRFGKTKFVFGSTIIQVAVHFCVIYSNYMSTASVNRPNVVFSCLIDEGIASS</sequence>
<accession>A0AAD8QQ92</accession>
<reference evidence="3" key="1">
    <citation type="submission" date="2023-07" db="EMBL/GenBank/DDBJ databases">
        <title>A chromosome-level genome assembly of Lolium multiflorum.</title>
        <authorList>
            <person name="Chen Y."/>
            <person name="Copetti D."/>
            <person name="Kolliker R."/>
            <person name="Studer B."/>
        </authorList>
    </citation>
    <scope>NUCLEOTIDE SEQUENCE</scope>
    <source>
        <strain evidence="3">02402/16</strain>
        <tissue evidence="3">Leaf</tissue>
    </source>
</reference>
<dbReference type="InterPro" id="IPR036047">
    <property type="entry name" value="F-box-like_dom_sf"/>
</dbReference>
<dbReference type="InterPro" id="IPR055411">
    <property type="entry name" value="LRR_FXL15/At3g58940/PEG3-like"/>
</dbReference>
<protein>
    <recommendedName>
        <fullName evidence="2">F-box/LRR-repeat protein 15/At3g58940/PEG3-like LRR domain-containing protein</fullName>
    </recommendedName>
</protein>
<dbReference type="PANTHER" id="PTHR32141">
    <property type="match status" value="1"/>
</dbReference>
<evidence type="ECO:0000313" key="3">
    <source>
        <dbReference type="EMBL" id="KAK1606990.1"/>
    </source>
</evidence>